<comment type="caution">
    <text evidence="2">The sequence shown here is derived from an EMBL/GenBank/DDBJ whole genome shotgun (WGS) entry which is preliminary data.</text>
</comment>
<evidence type="ECO:0000313" key="2">
    <source>
        <dbReference type="EMBL" id="KAA0021706.1"/>
    </source>
</evidence>
<dbReference type="InterPro" id="IPR005302">
    <property type="entry name" value="MoCF_Sase_C"/>
</dbReference>
<dbReference type="OrthoDB" id="9793178at2"/>
<dbReference type="Proteomes" id="UP000322244">
    <property type="component" value="Unassembled WGS sequence"/>
</dbReference>
<dbReference type="RefSeq" id="WP_149431573.1">
    <property type="nucleotide sequence ID" value="NZ_VLNY01000008.1"/>
</dbReference>
<dbReference type="EMBL" id="VLNY01000008">
    <property type="protein sequence ID" value="KAA0021706.1"/>
    <property type="molecule type" value="Genomic_DNA"/>
</dbReference>
<dbReference type="PANTHER" id="PTHR14237:SF19">
    <property type="entry name" value="MITOCHONDRIAL AMIDOXIME REDUCING COMPONENT 1"/>
    <property type="match status" value="1"/>
</dbReference>
<dbReference type="Pfam" id="PF03473">
    <property type="entry name" value="MOSC"/>
    <property type="match status" value="1"/>
</dbReference>
<accession>A0A5A7S744</accession>
<evidence type="ECO:0000313" key="3">
    <source>
        <dbReference type="Proteomes" id="UP000322244"/>
    </source>
</evidence>
<dbReference type="AlphaFoldDB" id="A0A5A7S744"/>
<proteinExistence type="predicted"/>
<dbReference type="GO" id="GO:0003824">
    <property type="term" value="F:catalytic activity"/>
    <property type="evidence" value="ECO:0007669"/>
    <property type="project" value="InterPro"/>
</dbReference>
<dbReference type="SUPFAM" id="SSF141673">
    <property type="entry name" value="MOSC N-terminal domain-like"/>
    <property type="match status" value="1"/>
</dbReference>
<organism evidence="2 3">
    <name type="scientific">Antrihabitans cavernicola</name>
    <dbReference type="NCBI Taxonomy" id="2495913"/>
    <lineage>
        <taxon>Bacteria</taxon>
        <taxon>Bacillati</taxon>
        <taxon>Actinomycetota</taxon>
        <taxon>Actinomycetes</taxon>
        <taxon>Mycobacteriales</taxon>
        <taxon>Nocardiaceae</taxon>
        <taxon>Antrihabitans</taxon>
    </lineage>
</organism>
<dbReference type="SUPFAM" id="SSF50800">
    <property type="entry name" value="PK beta-barrel domain-like"/>
    <property type="match status" value="1"/>
</dbReference>
<dbReference type="PROSITE" id="PS51340">
    <property type="entry name" value="MOSC"/>
    <property type="match status" value="1"/>
</dbReference>
<gene>
    <name evidence="2" type="ORF">FOY51_17625</name>
</gene>
<dbReference type="PANTHER" id="PTHR14237">
    <property type="entry name" value="MOLYBDOPTERIN COFACTOR SULFURASE MOSC"/>
    <property type="match status" value="1"/>
</dbReference>
<protein>
    <submittedName>
        <fullName evidence="2">MOSC domain-containing protein</fullName>
    </submittedName>
</protein>
<feature type="domain" description="MOSC" evidence="1">
    <location>
        <begin position="119"/>
        <end position="268"/>
    </location>
</feature>
<dbReference type="Pfam" id="PF03476">
    <property type="entry name" value="MOSC_N"/>
    <property type="match status" value="1"/>
</dbReference>
<sequence length="275" mass="29233">MVAVTGLYYYPVKGCVAVAASSLAVSATGPRHDRSFMVVDRDGVFRSQRGLPALAVIEPEIGSAGDRLVLRAPGATDLAIDVRSDGDTCGVELFGAPFPAIDQGDDVADWLTDVLGEPSRLVRVPPDHHRVSAGYVSGSAGFADSGALTLLSESSLALLDRQIRAGNGEPVPMNRFRGNIVVEGWPEAHAEDRIRELTIGDARLGFLKLDIRCAVTVVDQRTGRRSGPEPLKTLARYRRVEQGGVTFGIKLSVIAGGTISVGDELLVEQWESVSG</sequence>
<name>A0A5A7S744_9NOCA</name>
<keyword evidence="3" id="KW-1185">Reference proteome</keyword>
<dbReference type="InterPro" id="IPR011037">
    <property type="entry name" value="Pyrv_Knase-like_insert_dom_sf"/>
</dbReference>
<dbReference type="GO" id="GO:0030151">
    <property type="term" value="F:molybdenum ion binding"/>
    <property type="evidence" value="ECO:0007669"/>
    <property type="project" value="InterPro"/>
</dbReference>
<dbReference type="GO" id="GO:0030170">
    <property type="term" value="F:pyridoxal phosphate binding"/>
    <property type="evidence" value="ECO:0007669"/>
    <property type="project" value="InterPro"/>
</dbReference>
<dbReference type="InterPro" id="IPR005303">
    <property type="entry name" value="MOCOS_middle"/>
</dbReference>
<reference evidence="2 3" key="1">
    <citation type="submission" date="2019-07" db="EMBL/GenBank/DDBJ databases">
        <title>Rhodococcus cavernicolus sp. nov., isolated from a cave.</title>
        <authorList>
            <person name="Lee S.D."/>
        </authorList>
    </citation>
    <scope>NUCLEOTIDE SEQUENCE [LARGE SCALE GENOMIC DNA]</scope>
    <source>
        <strain evidence="2 3">C1-24</strain>
    </source>
</reference>
<evidence type="ECO:0000259" key="1">
    <source>
        <dbReference type="PROSITE" id="PS51340"/>
    </source>
</evidence>